<gene>
    <name evidence="1" type="ORF">HYC85_007228</name>
</gene>
<protein>
    <submittedName>
        <fullName evidence="1">Uncharacterized protein</fullName>
    </submittedName>
</protein>
<dbReference type="Proteomes" id="UP000593564">
    <property type="component" value="Unassembled WGS sequence"/>
</dbReference>
<comment type="caution">
    <text evidence="1">The sequence shown here is derived from an EMBL/GenBank/DDBJ whole genome shotgun (WGS) entry which is preliminary data.</text>
</comment>
<reference evidence="1 2" key="2">
    <citation type="submission" date="2020-07" db="EMBL/GenBank/DDBJ databases">
        <title>Genome assembly of wild tea tree DASZ reveals pedigree and selection history of tea varieties.</title>
        <authorList>
            <person name="Zhang W."/>
        </authorList>
    </citation>
    <scope>NUCLEOTIDE SEQUENCE [LARGE SCALE GENOMIC DNA]</scope>
    <source>
        <strain evidence="2">cv. G240</strain>
        <tissue evidence="1">Leaf</tissue>
    </source>
</reference>
<name>A0A7J7HNG2_CAMSI</name>
<organism evidence="1 2">
    <name type="scientific">Camellia sinensis</name>
    <name type="common">Tea plant</name>
    <name type="synonym">Thea sinensis</name>
    <dbReference type="NCBI Taxonomy" id="4442"/>
    <lineage>
        <taxon>Eukaryota</taxon>
        <taxon>Viridiplantae</taxon>
        <taxon>Streptophyta</taxon>
        <taxon>Embryophyta</taxon>
        <taxon>Tracheophyta</taxon>
        <taxon>Spermatophyta</taxon>
        <taxon>Magnoliopsida</taxon>
        <taxon>eudicotyledons</taxon>
        <taxon>Gunneridae</taxon>
        <taxon>Pentapetalae</taxon>
        <taxon>asterids</taxon>
        <taxon>Ericales</taxon>
        <taxon>Theaceae</taxon>
        <taxon>Camellia</taxon>
    </lineage>
</organism>
<sequence>MTHSVYMNNLEFILPKSKITDIRIGTSNCDIVPQIILLQVLAFEGVLMALMVDNNPARSLLKVSQSPHLGLLSQILHLKTASVQE</sequence>
<reference evidence="2" key="1">
    <citation type="journal article" date="2020" name="Nat. Commun.">
        <title>Genome assembly of wild tea tree DASZ reveals pedigree and selection history of tea varieties.</title>
        <authorList>
            <person name="Zhang W."/>
            <person name="Zhang Y."/>
            <person name="Qiu H."/>
            <person name="Guo Y."/>
            <person name="Wan H."/>
            <person name="Zhang X."/>
            <person name="Scossa F."/>
            <person name="Alseekh S."/>
            <person name="Zhang Q."/>
            <person name="Wang P."/>
            <person name="Xu L."/>
            <person name="Schmidt M.H."/>
            <person name="Jia X."/>
            <person name="Li D."/>
            <person name="Zhu A."/>
            <person name="Guo F."/>
            <person name="Chen W."/>
            <person name="Ni D."/>
            <person name="Usadel B."/>
            <person name="Fernie A.R."/>
            <person name="Wen W."/>
        </authorList>
    </citation>
    <scope>NUCLEOTIDE SEQUENCE [LARGE SCALE GENOMIC DNA]</scope>
    <source>
        <strain evidence="2">cv. G240</strain>
    </source>
</reference>
<accession>A0A7J7HNG2</accession>
<evidence type="ECO:0000313" key="2">
    <source>
        <dbReference type="Proteomes" id="UP000593564"/>
    </source>
</evidence>
<keyword evidence="2" id="KW-1185">Reference proteome</keyword>
<dbReference type="AlphaFoldDB" id="A0A7J7HNG2"/>
<proteinExistence type="predicted"/>
<dbReference type="EMBL" id="JACBKZ010000003">
    <property type="protein sequence ID" value="KAF5954372.1"/>
    <property type="molecule type" value="Genomic_DNA"/>
</dbReference>
<evidence type="ECO:0000313" key="1">
    <source>
        <dbReference type="EMBL" id="KAF5954372.1"/>
    </source>
</evidence>